<feature type="compositionally biased region" description="Pro residues" evidence="1">
    <location>
        <begin position="248"/>
        <end position="258"/>
    </location>
</feature>
<evidence type="ECO:0000313" key="4">
    <source>
        <dbReference type="EMBL" id="KAF7316310.1"/>
    </source>
</evidence>
<evidence type="ECO:0000256" key="1">
    <source>
        <dbReference type="SAM" id="MobiDB-lite"/>
    </source>
</evidence>
<keyword evidence="2" id="KW-0812">Transmembrane</keyword>
<evidence type="ECO:0000256" key="2">
    <source>
        <dbReference type="SAM" id="Phobius"/>
    </source>
</evidence>
<dbReference type="OrthoDB" id="3045159at2759"/>
<feature type="compositionally biased region" description="Low complexity" evidence="1">
    <location>
        <begin position="259"/>
        <end position="280"/>
    </location>
</feature>
<dbReference type="EMBL" id="JACAZF010000001">
    <property type="protein sequence ID" value="KAF7316310.1"/>
    <property type="molecule type" value="Genomic_DNA"/>
</dbReference>
<evidence type="ECO:0000313" key="5">
    <source>
        <dbReference type="Proteomes" id="UP000636479"/>
    </source>
</evidence>
<sequence>MAMQMHWVYLLAAALLLPCRALSFNRTIDDTDSNAWSFSSSWHAIADGHPCQDCVAKPDRNRVYNYSWHDGALGSGSFRFQGTQVYIYGIDVPRPGNITFTIDDPPSSSSYFFDSGTILYESLFFHAQGLDGAKQHTVNWSVALGPGGGGSVLLDYAVVTVNQTETGPASPTSKLKVGPIVGGVVAGVVALAILVVGLLCYLKARRRRQEKALSVWPDGIELGSDTTISTQPMLHAHADPTILTAFPAPTPNSIPPPSISKAPKGYIVRSSPTSSDNASPPSSPPRAHNTDSEVERRLRALEDTVQGPPPGYN</sequence>
<keyword evidence="2" id="KW-1133">Transmembrane helix</keyword>
<keyword evidence="5" id="KW-1185">Reference proteome</keyword>
<comment type="caution">
    <text evidence="4">The sequence shown here is derived from an EMBL/GenBank/DDBJ whole genome shotgun (WGS) entry which is preliminary data.</text>
</comment>
<gene>
    <name evidence="4" type="ORF">MIND_00149700</name>
</gene>
<protein>
    <submittedName>
        <fullName evidence="4">Uncharacterized protein</fullName>
    </submittedName>
</protein>
<evidence type="ECO:0000256" key="3">
    <source>
        <dbReference type="SAM" id="SignalP"/>
    </source>
</evidence>
<organism evidence="4 5">
    <name type="scientific">Mycena indigotica</name>
    <dbReference type="NCBI Taxonomy" id="2126181"/>
    <lineage>
        <taxon>Eukaryota</taxon>
        <taxon>Fungi</taxon>
        <taxon>Dikarya</taxon>
        <taxon>Basidiomycota</taxon>
        <taxon>Agaricomycotina</taxon>
        <taxon>Agaricomycetes</taxon>
        <taxon>Agaricomycetidae</taxon>
        <taxon>Agaricales</taxon>
        <taxon>Marasmiineae</taxon>
        <taxon>Mycenaceae</taxon>
        <taxon>Mycena</taxon>
    </lineage>
</organism>
<keyword evidence="3" id="KW-0732">Signal</keyword>
<feature type="region of interest" description="Disordered" evidence="1">
    <location>
        <begin position="246"/>
        <end position="313"/>
    </location>
</feature>
<reference evidence="4" key="1">
    <citation type="submission" date="2020-05" db="EMBL/GenBank/DDBJ databases">
        <title>Mycena genomes resolve the evolution of fungal bioluminescence.</title>
        <authorList>
            <person name="Tsai I.J."/>
        </authorList>
    </citation>
    <scope>NUCLEOTIDE SEQUENCE</scope>
    <source>
        <strain evidence="4">171206Taipei</strain>
    </source>
</reference>
<keyword evidence="2" id="KW-0472">Membrane</keyword>
<proteinExistence type="predicted"/>
<feature type="transmembrane region" description="Helical" evidence="2">
    <location>
        <begin position="180"/>
        <end position="202"/>
    </location>
</feature>
<dbReference type="RefSeq" id="XP_037226333.1">
    <property type="nucleotide sequence ID" value="XM_037358423.1"/>
</dbReference>
<dbReference type="AlphaFoldDB" id="A0A8H6TCJ6"/>
<dbReference type="GeneID" id="59340939"/>
<accession>A0A8H6TCJ6</accession>
<feature type="chain" id="PRO_5034370402" evidence="3">
    <location>
        <begin position="22"/>
        <end position="313"/>
    </location>
</feature>
<dbReference type="Proteomes" id="UP000636479">
    <property type="component" value="Unassembled WGS sequence"/>
</dbReference>
<feature type="compositionally biased region" description="Basic and acidic residues" evidence="1">
    <location>
        <begin position="288"/>
        <end position="302"/>
    </location>
</feature>
<name>A0A8H6TCJ6_9AGAR</name>
<feature type="signal peptide" evidence="3">
    <location>
        <begin position="1"/>
        <end position="21"/>
    </location>
</feature>
<dbReference type="Gene3D" id="2.60.120.260">
    <property type="entry name" value="Galactose-binding domain-like"/>
    <property type="match status" value="1"/>
</dbReference>